<dbReference type="RefSeq" id="WP_306994186.1">
    <property type="nucleotide sequence ID" value="NZ_JAUTBB010000001.1"/>
</dbReference>
<dbReference type="AlphaFoldDB" id="A0AAW8GHZ5"/>
<gene>
    <name evidence="2" type="ORF">QE383_002972</name>
</gene>
<proteinExistence type="predicted"/>
<sequence>MTIVSIERRHDLTQDMGTRRQPSDPAHARSSFSRSLENDARDAESASSRIDDDKAFPPGRPEADHQNAFHTVVPEEGRPPALLVSDISLGRDAADGSLVVDWRLLPGQGLSYRVLAGAGRQEAAVAAGSAPSTVSAHAASAIDGAAAPIPDAMHPDRFRGGSVGLLYGAPSHQRLVTVEDVGAAIARWPVLKNEDAPDQWQLARFSMAADSGEIVAWLRDYSLDHAEVSDAVSDIRTYCRENAIPLKRVVINGIECWNSNADTEV</sequence>
<evidence type="ECO:0000313" key="2">
    <source>
        <dbReference type="EMBL" id="MDQ1120664.1"/>
    </source>
</evidence>
<evidence type="ECO:0000313" key="3">
    <source>
        <dbReference type="Proteomes" id="UP001234354"/>
    </source>
</evidence>
<dbReference type="EMBL" id="JAUTBB010000001">
    <property type="protein sequence ID" value="MDQ1120664.1"/>
    <property type="molecule type" value="Genomic_DNA"/>
</dbReference>
<name>A0AAW8GHZ5_9GAMM</name>
<reference evidence="2" key="1">
    <citation type="submission" date="2023-07" db="EMBL/GenBank/DDBJ databases">
        <title>Functional and genomic diversity of the sorghum phyllosphere microbiome.</title>
        <authorList>
            <person name="Shade A."/>
        </authorList>
    </citation>
    <scope>NUCLEOTIDE SEQUENCE</scope>
    <source>
        <strain evidence="2">SORGH_AS_0908</strain>
    </source>
</reference>
<accession>A0AAW8GHZ5</accession>
<feature type="compositionally biased region" description="Basic and acidic residues" evidence="1">
    <location>
        <begin position="36"/>
        <end position="65"/>
    </location>
</feature>
<comment type="caution">
    <text evidence="2">The sequence shown here is derived from an EMBL/GenBank/DDBJ whole genome shotgun (WGS) entry which is preliminary data.</text>
</comment>
<organism evidence="2 3">
    <name type="scientific">Pseudoxanthomonas winnipegensis</name>
    <dbReference type="NCBI Taxonomy" id="2480810"/>
    <lineage>
        <taxon>Bacteria</taxon>
        <taxon>Pseudomonadati</taxon>
        <taxon>Pseudomonadota</taxon>
        <taxon>Gammaproteobacteria</taxon>
        <taxon>Lysobacterales</taxon>
        <taxon>Lysobacteraceae</taxon>
        <taxon>Pseudoxanthomonas</taxon>
    </lineage>
</organism>
<feature type="region of interest" description="Disordered" evidence="1">
    <location>
        <begin position="1"/>
        <end position="65"/>
    </location>
</feature>
<protein>
    <submittedName>
        <fullName evidence="2">Uncharacterized protein</fullName>
    </submittedName>
</protein>
<feature type="compositionally biased region" description="Basic and acidic residues" evidence="1">
    <location>
        <begin position="1"/>
        <end position="22"/>
    </location>
</feature>
<dbReference type="Proteomes" id="UP001234354">
    <property type="component" value="Unassembled WGS sequence"/>
</dbReference>
<evidence type="ECO:0000256" key="1">
    <source>
        <dbReference type="SAM" id="MobiDB-lite"/>
    </source>
</evidence>